<dbReference type="Proteomes" id="UP000284706">
    <property type="component" value="Unassembled WGS sequence"/>
</dbReference>
<sequence>MTTPFNSVIASFYICERVVRKGQVNDRELEDELDNAWDTTLQDEIWSECGVIASFYICERVVRKGQVNDRELEDELDNAWDTTLQDEIWSECGWKAQRVNVIVTRCAR</sequence>
<evidence type="ECO:0000313" key="1">
    <source>
        <dbReference type="EMBL" id="PPR07579.1"/>
    </source>
</evidence>
<comment type="caution">
    <text evidence="1">The sequence shown here is derived from an EMBL/GenBank/DDBJ whole genome shotgun (WGS) entry which is preliminary data.</text>
</comment>
<protein>
    <submittedName>
        <fullName evidence="1">Uncharacterized protein</fullName>
    </submittedName>
</protein>
<dbReference type="InParanoid" id="A0A409YX64"/>
<name>A0A409YX64_9AGAR</name>
<evidence type="ECO:0000313" key="2">
    <source>
        <dbReference type="Proteomes" id="UP000284706"/>
    </source>
</evidence>
<gene>
    <name evidence="1" type="ORF">CVT26_002380</name>
</gene>
<proteinExistence type="predicted"/>
<dbReference type="EMBL" id="NHYE01000085">
    <property type="protein sequence ID" value="PPR07579.1"/>
    <property type="molecule type" value="Genomic_DNA"/>
</dbReference>
<organism evidence="1 2">
    <name type="scientific">Gymnopilus dilepis</name>
    <dbReference type="NCBI Taxonomy" id="231916"/>
    <lineage>
        <taxon>Eukaryota</taxon>
        <taxon>Fungi</taxon>
        <taxon>Dikarya</taxon>
        <taxon>Basidiomycota</taxon>
        <taxon>Agaricomycotina</taxon>
        <taxon>Agaricomycetes</taxon>
        <taxon>Agaricomycetidae</taxon>
        <taxon>Agaricales</taxon>
        <taxon>Agaricineae</taxon>
        <taxon>Hymenogastraceae</taxon>
        <taxon>Gymnopilus</taxon>
    </lineage>
</organism>
<reference evidence="1 2" key="1">
    <citation type="journal article" date="2018" name="Evol. Lett.">
        <title>Horizontal gene cluster transfer increased hallucinogenic mushroom diversity.</title>
        <authorList>
            <person name="Reynolds H.T."/>
            <person name="Vijayakumar V."/>
            <person name="Gluck-Thaler E."/>
            <person name="Korotkin H.B."/>
            <person name="Matheny P.B."/>
            <person name="Slot J.C."/>
        </authorList>
    </citation>
    <scope>NUCLEOTIDE SEQUENCE [LARGE SCALE GENOMIC DNA]</scope>
    <source>
        <strain evidence="1 2">SRW20</strain>
    </source>
</reference>
<dbReference type="AlphaFoldDB" id="A0A409YX64"/>
<accession>A0A409YX64</accession>
<keyword evidence="2" id="KW-1185">Reference proteome</keyword>